<dbReference type="AlphaFoldDB" id="R7UX17"/>
<dbReference type="HOGENOM" id="CLU_071397_0_0_1"/>
<reference evidence="3" key="1">
    <citation type="submission" date="2012-12" db="EMBL/GenBank/DDBJ databases">
        <authorList>
            <person name="Hellsten U."/>
            <person name="Grimwood J."/>
            <person name="Chapman J.A."/>
            <person name="Shapiro H."/>
            <person name="Aerts A."/>
            <person name="Otillar R.P."/>
            <person name="Terry A.Y."/>
            <person name="Boore J.L."/>
            <person name="Simakov O."/>
            <person name="Marletaz F."/>
            <person name="Cho S.-J."/>
            <person name="Edsinger-Gonzales E."/>
            <person name="Havlak P."/>
            <person name="Kuo D.-H."/>
            <person name="Larsson T."/>
            <person name="Lv J."/>
            <person name="Arendt D."/>
            <person name="Savage R."/>
            <person name="Osoegawa K."/>
            <person name="de Jong P."/>
            <person name="Lindberg D.R."/>
            <person name="Seaver E.C."/>
            <person name="Weisblat D.A."/>
            <person name="Putnam N.H."/>
            <person name="Grigoriev I.V."/>
            <person name="Rokhsar D.S."/>
        </authorList>
    </citation>
    <scope>NUCLEOTIDE SEQUENCE</scope>
    <source>
        <strain evidence="3">I ESC-2004</strain>
    </source>
</reference>
<evidence type="ECO:0000313" key="1">
    <source>
        <dbReference type="EMBL" id="ELU10817.1"/>
    </source>
</evidence>
<sequence>MIINESKTQFMVINGEEDDRNPIIHDDLNITNCDMYTYLGARFTQDGRLTSSVKAQVAAKMCHVVKFEAYDAGTPAFKYAKALLDNTDAESIDATRERVLSSERSKFVTYRTMMNPALTTHPMYTDPTVCEYKRRALTKFRLSSHNLAIERGRWSRTPRHERLCTDCDLNAIQDEEHVLSVCPRFQIIRTNHPSVNFHLPDFL</sequence>
<proteinExistence type="predicted"/>
<accession>R7UX17</accession>
<protein>
    <submittedName>
        <fullName evidence="1 2">Uncharacterized protein</fullName>
    </submittedName>
</protein>
<organism evidence="1">
    <name type="scientific">Capitella teleta</name>
    <name type="common">Polychaete worm</name>
    <dbReference type="NCBI Taxonomy" id="283909"/>
    <lineage>
        <taxon>Eukaryota</taxon>
        <taxon>Metazoa</taxon>
        <taxon>Spiralia</taxon>
        <taxon>Lophotrochozoa</taxon>
        <taxon>Annelida</taxon>
        <taxon>Polychaeta</taxon>
        <taxon>Sedentaria</taxon>
        <taxon>Scolecida</taxon>
        <taxon>Capitellidae</taxon>
        <taxon>Capitella</taxon>
    </lineage>
</organism>
<reference evidence="1 3" key="2">
    <citation type="journal article" date="2013" name="Nature">
        <title>Insights into bilaterian evolution from three spiralian genomes.</title>
        <authorList>
            <person name="Simakov O."/>
            <person name="Marletaz F."/>
            <person name="Cho S.J."/>
            <person name="Edsinger-Gonzales E."/>
            <person name="Havlak P."/>
            <person name="Hellsten U."/>
            <person name="Kuo D.H."/>
            <person name="Larsson T."/>
            <person name="Lv J."/>
            <person name="Arendt D."/>
            <person name="Savage R."/>
            <person name="Osoegawa K."/>
            <person name="de Jong P."/>
            <person name="Grimwood J."/>
            <person name="Chapman J.A."/>
            <person name="Shapiro H."/>
            <person name="Aerts A."/>
            <person name="Otillar R.P."/>
            <person name="Terry A.Y."/>
            <person name="Boore J.L."/>
            <person name="Grigoriev I.V."/>
            <person name="Lindberg D.R."/>
            <person name="Seaver E.C."/>
            <person name="Weisblat D.A."/>
            <person name="Putnam N.H."/>
            <person name="Rokhsar D.S."/>
        </authorList>
    </citation>
    <scope>NUCLEOTIDE SEQUENCE</scope>
    <source>
        <strain evidence="1 3">I ESC-2004</strain>
    </source>
</reference>
<dbReference type="EMBL" id="KB297234">
    <property type="protein sequence ID" value="ELU10817.1"/>
    <property type="molecule type" value="Genomic_DNA"/>
</dbReference>
<evidence type="ECO:0000313" key="2">
    <source>
        <dbReference type="EnsemblMetazoa" id="CapteP200258"/>
    </source>
</evidence>
<dbReference type="Proteomes" id="UP000014760">
    <property type="component" value="Unassembled WGS sequence"/>
</dbReference>
<keyword evidence="3" id="KW-1185">Reference proteome</keyword>
<name>R7UX17_CAPTE</name>
<gene>
    <name evidence="1" type="ORF">CAPTEDRAFT_200258</name>
</gene>
<reference evidence="2" key="3">
    <citation type="submission" date="2015-06" db="UniProtKB">
        <authorList>
            <consortium name="EnsemblMetazoa"/>
        </authorList>
    </citation>
    <scope>IDENTIFICATION</scope>
</reference>
<dbReference type="OrthoDB" id="6150661at2759"/>
<evidence type="ECO:0000313" key="3">
    <source>
        <dbReference type="Proteomes" id="UP000014760"/>
    </source>
</evidence>
<dbReference type="EMBL" id="AMQN01000916">
    <property type="status" value="NOT_ANNOTATED_CDS"/>
    <property type="molecule type" value="Genomic_DNA"/>
</dbReference>
<dbReference type="EnsemblMetazoa" id="CapteT200258">
    <property type="protein sequence ID" value="CapteP200258"/>
    <property type="gene ID" value="CapteG200258"/>
</dbReference>
<dbReference type="STRING" id="283909.R7UX17"/>